<evidence type="ECO:0000313" key="5">
    <source>
        <dbReference type="EMBL" id="CAC86778.1"/>
    </source>
</evidence>
<keyword evidence="2" id="KW-0805">Transcription regulation</keyword>
<dbReference type="AlphaFoldDB" id="Q8VML1"/>
<dbReference type="Gene3D" id="1.10.10.10">
    <property type="entry name" value="Winged helix-like DNA-binding domain superfamily/Winged helix DNA-binding domain"/>
    <property type="match status" value="1"/>
</dbReference>
<dbReference type="NCBIfam" id="NF033788">
    <property type="entry name" value="HTH_metalloreg"/>
    <property type="match status" value="1"/>
</dbReference>
<organism evidence="5">
    <name type="scientific">Pseudomonas putida</name>
    <name type="common">Arthrobacter siderocapsulatus</name>
    <dbReference type="NCBI Taxonomy" id="303"/>
    <lineage>
        <taxon>Bacteria</taxon>
        <taxon>Pseudomonadati</taxon>
        <taxon>Pseudomonadota</taxon>
        <taxon>Gammaproteobacteria</taxon>
        <taxon>Pseudomonadales</taxon>
        <taxon>Pseudomonadaceae</taxon>
        <taxon>Pseudomonas</taxon>
    </lineage>
</organism>
<name>Q8VML1_PSEPU</name>
<dbReference type="PRINTS" id="PR00778">
    <property type="entry name" value="HTHARSR"/>
</dbReference>
<dbReference type="GO" id="GO:0003700">
    <property type="term" value="F:DNA-binding transcription factor activity"/>
    <property type="evidence" value="ECO:0007669"/>
    <property type="project" value="InterPro"/>
</dbReference>
<keyword evidence="3" id="KW-0238">DNA-binding</keyword>
<protein>
    <submittedName>
        <fullName evidence="5">Putative transcription regulator</fullName>
    </submittedName>
</protein>
<dbReference type="InterPro" id="IPR011991">
    <property type="entry name" value="ArsR-like_HTH"/>
</dbReference>
<dbReference type="Pfam" id="PF01022">
    <property type="entry name" value="HTH_5"/>
    <property type="match status" value="1"/>
</dbReference>
<dbReference type="InterPro" id="IPR036388">
    <property type="entry name" value="WH-like_DNA-bd_sf"/>
</dbReference>
<dbReference type="PANTHER" id="PTHR33154">
    <property type="entry name" value="TRANSCRIPTIONAL REGULATOR, ARSR FAMILY"/>
    <property type="match status" value="1"/>
</dbReference>
<dbReference type="PANTHER" id="PTHR33154:SF18">
    <property type="entry name" value="ARSENICAL RESISTANCE OPERON REPRESSOR"/>
    <property type="match status" value="1"/>
</dbReference>
<evidence type="ECO:0000256" key="4">
    <source>
        <dbReference type="ARBA" id="ARBA00023163"/>
    </source>
</evidence>
<evidence type="ECO:0000256" key="2">
    <source>
        <dbReference type="ARBA" id="ARBA00023015"/>
    </source>
</evidence>
<sequence>MKKAGTDILNEGALHPRTVSPSALRRKAEHMAKLCRGLSDPSRLSILEALRSGTLTVSEIVQATGMTQSNVSNHLGGLYDCGLVRRDQEGRFVRYRLSDPRVEMLLRLSEELLADTARGVIGCRGHAEIRQKLGHSFSKLLYLNE</sequence>
<accession>Q8VML1</accession>
<dbReference type="PROSITE" id="PS50987">
    <property type="entry name" value="HTH_ARSR_2"/>
    <property type="match status" value="1"/>
</dbReference>
<keyword evidence="5" id="KW-0614">Plasmid</keyword>
<dbReference type="InterPro" id="IPR001845">
    <property type="entry name" value="HTH_ArsR_DNA-bd_dom"/>
</dbReference>
<evidence type="ECO:0000256" key="1">
    <source>
        <dbReference type="ARBA" id="ARBA00022849"/>
    </source>
</evidence>
<dbReference type="CDD" id="cd00090">
    <property type="entry name" value="HTH_ARSR"/>
    <property type="match status" value="1"/>
</dbReference>
<dbReference type="GO" id="GO:0046685">
    <property type="term" value="P:response to arsenic-containing substance"/>
    <property type="evidence" value="ECO:0007669"/>
    <property type="project" value="UniProtKB-KW"/>
</dbReference>
<dbReference type="EMBL" id="AJ344068">
    <property type="protein sequence ID" value="CAC86778.1"/>
    <property type="molecule type" value="Genomic_DNA"/>
</dbReference>
<dbReference type="SMART" id="SM00418">
    <property type="entry name" value="HTH_ARSR"/>
    <property type="match status" value="1"/>
</dbReference>
<dbReference type="RefSeq" id="WP_011005884.1">
    <property type="nucleotide sequence ID" value="NC_003350.1"/>
</dbReference>
<keyword evidence="1" id="KW-0059">Arsenical resistance</keyword>
<evidence type="ECO:0000256" key="3">
    <source>
        <dbReference type="ARBA" id="ARBA00023125"/>
    </source>
</evidence>
<dbReference type="SUPFAM" id="SSF46785">
    <property type="entry name" value="Winged helix' DNA-binding domain"/>
    <property type="match status" value="1"/>
</dbReference>
<dbReference type="GO" id="GO:0003677">
    <property type="term" value="F:DNA binding"/>
    <property type="evidence" value="ECO:0007669"/>
    <property type="project" value="UniProtKB-KW"/>
</dbReference>
<dbReference type="InterPro" id="IPR036390">
    <property type="entry name" value="WH_DNA-bd_sf"/>
</dbReference>
<dbReference type="InterPro" id="IPR051081">
    <property type="entry name" value="HTH_MetalResp_TranReg"/>
</dbReference>
<reference evidence="5" key="1">
    <citation type="journal article" date="2002" name="Environ. Microbiol.">
        <title>Complete sequence of the IncP-9 TOL plasmid pWW0 from Pseudomonas putida.</title>
        <authorList>
            <person name="Greated A."/>
            <person name="Lambertson L."/>
            <person name="Williams P.A."/>
            <person name="Thomas C.M."/>
        </authorList>
    </citation>
    <scope>NUCLEOTIDE SEQUENCE [LARGE SCALE GENOMIC DNA]</scope>
    <source>
        <plasmid evidence="5">pWW0</plasmid>
    </source>
</reference>
<geneLocation type="plasmid" evidence="5">
    <name>pWW0</name>
</geneLocation>
<proteinExistence type="predicted"/>
<keyword evidence="4" id="KW-0804">Transcription</keyword>